<dbReference type="Proteomes" id="UP000059680">
    <property type="component" value="Chromosome 12"/>
</dbReference>
<evidence type="ECO:0000313" key="3">
    <source>
        <dbReference type="Proteomes" id="UP000059680"/>
    </source>
</evidence>
<sequence length="236" mass="25866">LSKYLFGQPNKSLESQICILFQQTLRIILSINQWTPPVILIPLSSSFPSLQSSFSSSRPAAASSLPRHTRRAPRRHRRLARGGAPAWVQDARRDAARPVHGGLQGPPQPLRPAQRPQPGRLRGDPTRHGAPRPHPSRACRRALPCRPALPREPRHGPSSPGGGDPAPAAGGLRCAILEMQVALTAIERCRKLVVAAVHGGGVEVVAACAVLEKSRRRWRWNVYEAHGWLVIFSFLI</sequence>
<dbReference type="PaxDb" id="39947-A0A0N7KU00"/>
<dbReference type="AlphaFoldDB" id="A0A0N7KU00"/>
<dbReference type="EMBL" id="AP014968">
    <property type="protein sequence ID" value="BAT17034.1"/>
    <property type="molecule type" value="Genomic_DNA"/>
</dbReference>
<dbReference type="InParanoid" id="A0A0N7KU00"/>
<feature type="compositionally biased region" description="Low complexity" evidence="1">
    <location>
        <begin position="111"/>
        <end position="120"/>
    </location>
</feature>
<feature type="compositionally biased region" description="Basic residues" evidence="1">
    <location>
        <begin position="129"/>
        <end position="140"/>
    </location>
</feature>
<keyword evidence="3" id="KW-1185">Reference proteome</keyword>
<feature type="non-terminal residue" evidence="2">
    <location>
        <position position="1"/>
    </location>
</feature>
<evidence type="ECO:0000256" key="1">
    <source>
        <dbReference type="SAM" id="MobiDB-lite"/>
    </source>
</evidence>
<proteinExistence type="predicted"/>
<dbReference type="STRING" id="39947.A0A0N7KU00"/>
<dbReference type="Gramene" id="Os12t0456000-00">
    <property type="protein sequence ID" value="Os12t0456000-00"/>
    <property type="gene ID" value="Os12g0456000"/>
</dbReference>
<organism evidence="2 3">
    <name type="scientific">Oryza sativa subsp. japonica</name>
    <name type="common">Rice</name>
    <dbReference type="NCBI Taxonomy" id="39947"/>
    <lineage>
        <taxon>Eukaryota</taxon>
        <taxon>Viridiplantae</taxon>
        <taxon>Streptophyta</taxon>
        <taxon>Embryophyta</taxon>
        <taxon>Tracheophyta</taxon>
        <taxon>Spermatophyta</taxon>
        <taxon>Magnoliopsida</taxon>
        <taxon>Liliopsida</taxon>
        <taxon>Poales</taxon>
        <taxon>Poaceae</taxon>
        <taxon>BOP clade</taxon>
        <taxon>Oryzoideae</taxon>
        <taxon>Oryzeae</taxon>
        <taxon>Oryzinae</taxon>
        <taxon>Oryza</taxon>
        <taxon>Oryza sativa</taxon>
    </lineage>
</organism>
<feature type="compositionally biased region" description="Low complexity" evidence="1">
    <location>
        <begin position="52"/>
        <end position="66"/>
    </location>
</feature>
<evidence type="ECO:0000313" key="2">
    <source>
        <dbReference type="EMBL" id="BAT17034.1"/>
    </source>
</evidence>
<name>A0A0N7KU00_ORYSJ</name>
<feature type="region of interest" description="Disordered" evidence="1">
    <location>
        <begin position="52"/>
        <end position="166"/>
    </location>
</feature>
<protein>
    <submittedName>
        <fullName evidence="2">Os12g0456000 protein</fullName>
    </submittedName>
</protein>
<gene>
    <name evidence="2" type="ordered locus">Os12g0456000</name>
    <name evidence="2" type="ORF">OSNPB_120456000</name>
</gene>
<reference evidence="2 3" key="2">
    <citation type="journal article" date="2013" name="Plant Cell Physiol.">
        <title>Rice Annotation Project Database (RAP-DB): an integrative and interactive database for rice genomics.</title>
        <authorList>
            <person name="Sakai H."/>
            <person name="Lee S.S."/>
            <person name="Tanaka T."/>
            <person name="Numa H."/>
            <person name="Kim J."/>
            <person name="Kawahara Y."/>
            <person name="Wakimoto H."/>
            <person name="Yang C.C."/>
            <person name="Iwamoto M."/>
            <person name="Abe T."/>
            <person name="Yamada Y."/>
            <person name="Muto A."/>
            <person name="Inokuchi H."/>
            <person name="Ikemura T."/>
            <person name="Matsumoto T."/>
            <person name="Sasaki T."/>
            <person name="Itoh T."/>
        </authorList>
    </citation>
    <scope>NUCLEOTIDE SEQUENCE [LARGE SCALE GENOMIC DNA]</scope>
    <source>
        <strain evidence="3">cv. Nipponbare</strain>
    </source>
</reference>
<feature type="compositionally biased region" description="Basic residues" evidence="1">
    <location>
        <begin position="67"/>
        <end position="80"/>
    </location>
</feature>
<reference evidence="2 3" key="3">
    <citation type="journal article" date="2013" name="Rice">
        <title>Improvement of the Oryza sativa Nipponbare reference genome using next generation sequence and optical map data.</title>
        <authorList>
            <person name="Kawahara Y."/>
            <person name="de la Bastide M."/>
            <person name="Hamilton J.P."/>
            <person name="Kanamori H."/>
            <person name="McCombie W.R."/>
            <person name="Ouyang S."/>
            <person name="Schwartz D.C."/>
            <person name="Tanaka T."/>
            <person name="Wu J."/>
            <person name="Zhou S."/>
            <person name="Childs K.L."/>
            <person name="Davidson R.M."/>
            <person name="Lin H."/>
            <person name="Quesada-Ocampo L."/>
            <person name="Vaillancourt B."/>
            <person name="Sakai H."/>
            <person name="Lee S.S."/>
            <person name="Kim J."/>
            <person name="Numa H."/>
            <person name="Itoh T."/>
            <person name="Buell C.R."/>
            <person name="Matsumoto T."/>
        </authorList>
    </citation>
    <scope>NUCLEOTIDE SEQUENCE [LARGE SCALE GENOMIC DNA]</scope>
    <source>
        <strain evidence="3">cv. Nipponbare</strain>
    </source>
</reference>
<accession>A0A0N7KU00</accession>
<reference evidence="3" key="1">
    <citation type="journal article" date="2005" name="Nature">
        <title>The map-based sequence of the rice genome.</title>
        <authorList>
            <consortium name="International rice genome sequencing project (IRGSP)"/>
            <person name="Matsumoto T."/>
            <person name="Wu J."/>
            <person name="Kanamori H."/>
            <person name="Katayose Y."/>
            <person name="Fujisawa M."/>
            <person name="Namiki N."/>
            <person name="Mizuno H."/>
            <person name="Yamamoto K."/>
            <person name="Antonio B.A."/>
            <person name="Baba T."/>
            <person name="Sakata K."/>
            <person name="Nagamura Y."/>
            <person name="Aoki H."/>
            <person name="Arikawa K."/>
            <person name="Arita K."/>
            <person name="Bito T."/>
            <person name="Chiden Y."/>
            <person name="Fujitsuka N."/>
            <person name="Fukunaka R."/>
            <person name="Hamada M."/>
            <person name="Harada C."/>
            <person name="Hayashi A."/>
            <person name="Hijishita S."/>
            <person name="Honda M."/>
            <person name="Hosokawa S."/>
            <person name="Ichikawa Y."/>
            <person name="Idonuma A."/>
            <person name="Iijima M."/>
            <person name="Ikeda M."/>
            <person name="Ikeno M."/>
            <person name="Ito K."/>
            <person name="Ito S."/>
            <person name="Ito T."/>
            <person name="Ito Y."/>
            <person name="Ito Y."/>
            <person name="Iwabuchi A."/>
            <person name="Kamiya K."/>
            <person name="Karasawa W."/>
            <person name="Kurita K."/>
            <person name="Katagiri S."/>
            <person name="Kikuta A."/>
            <person name="Kobayashi H."/>
            <person name="Kobayashi N."/>
            <person name="Machita K."/>
            <person name="Maehara T."/>
            <person name="Masukawa M."/>
            <person name="Mizubayashi T."/>
            <person name="Mukai Y."/>
            <person name="Nagasaki H."/>
            <person name="Nagata Y."/>
            <person name="Naito S."/>
            <person name="Nakashima M."/>
            <person name="Nakama Y."/>
            <person name="Nakamichi Y."/>
            <person name="Nakamura M."/>
            <person name="Meguro A."/>
            <person name="Negishi M."/>
            <person name="Ohta I."/>
            <person name="Ohta T."/>
            <person name="Okamoto M."/>
            <person name="Ono N."/>
            <person name="Saji S."/>
            <person name="Sakaguchi M."/>
            <person name="Sakai K."/>
            <person name="Shibata M."/>
            <person name="Shimokawa T."/>
            <person name="Song J."/>
            <person name="Takazaki Y."/>
            <person name="Terasawa K."/>
            <person name="Tsugane M."/>
            <person name="Tsuji K."/>
            <person name="Ueda S."/>
            <person name="Waki K."/>
            <person name="Yamagata H."/>
            <person name="Yamamoto M."/>
            <person name="Yamamoto S."/>
            <person name="Yamane H."/>
            <person name="Yoshiki S."/>
            <person name="Yoshihara R."/>
            <person name="Yukawa K."/>
            <person name="Zhong H."/>
            <person name="Yano M."/>
            <person name="Yuan Q."/>
            <person name="Ouyang S."/>
            <person name="Liu J."/>
            <person name="Jones K.M."/>
            <person name="Gansberger K."/>
            <person name="Moffat K."/>
            <person name="Hill J."/>
            <person name="Bera J."/>
            <person name="Fadrosh D."/>
            <person name="Jin S."/>
            <person name="Johri S."/>
            <person name="Kim M."/>
            <person name="Overton L."/>
            <person name="Reardon M."/>
            <person name="Tsitrin T."/>
            <person name="Vuong H."/>
            <person name="Weaver B."/>
            <person name="Ciecko A."/>
            <person name="Tallon L."/>
            <person name="Jackson J."/>
            <person name="Pai G."/>
            <person name="Aken S.V."/>
            <person name="Utterback T."/>
            <person name="Reidmuller S."/>
            <person name="Feldblyum T."/>
            <person name="Hsiao J."/>
            <person name="Zismann V."/>
            <person name="Iobst S."/>
            <person name="de Vazeille A.R."/>
            <person name="Buell C.R."/>
            <person name="Ying K."/>
            <person name="Li Y."/>
            <person name="Lu T."/>
            <person name="Huang Y."/>
            <person name="Zhao Q."/>
            <person name="Feng Q."/>
            <person name="Zhang L."/>
            <person name="Zhu J."/>
            <person name="Weng Q."/>
            <person name="Mu J."/>
            <person name="Lu Y."/>
            <person name="Fan D."/>
            <person name="Liu Y."/>
            <person name="Guan J."/>
            <person name="Zhang Y."/>
            <person name="Yu S."/>
            <person name="Liu X."/>
            <person name="Zhang Y."/>
            <person name="Hong G."/>
            <person name="Han B."/>
            <person name="Choisne N."/>
            <person name="Demange N."/>
            <person name="Orjeda G."/>
            <person name="Samain S."/>
            <person name="Cattolico L."/>
            <person name="Pelletier E."/>
            <person name="Couloux A."/>
            <person name="Segurens B."/>
            <person name="Wincker P."/>
            <person name="D'Hont A."/>
            <person name="Scarpelli C."/>
            <person name="Weissenbach J."/>
            <person name="Salanoubat M."/>
            <person name="Quetier F."/>
            <person name="Yu Y."/>
            <person name="Kim H.R."/>
            <person name="Rambo T."/>
            <person name="Currie J."/>
            <person name="Collura K."/>
            <person name="Luo M."/>
            <person name="Yang T."/>
            <person name="Ammiraju J.S.S."/>
            <person name="Engler F."/>
            <person name="Soderlund C."/>
            <person name="Wing R.A."/>
            <person name="Palmer L.E."/>
            <person name="de la Bastide M."/>
            <person name="Spiegel L."/>
            <person name="Nascimento L."/>
            <person name="Zutavern T."/>
            <person name="O'Shaughnessy A."/>
            <person name="Dike S."/>
            <person name="Dedhia N."/>
            <person name="Preston R."/>
            <person name="Balija V."/>
            <person name="McCombie W.R."/>
            <person name="Chow T."/>
            <person name="Chen H."/>
            <person name="Chung M."/>
            <person name="Chen C."/>
            <person name="Shaw J."/>
            <person name="Wu H."/>
            <person name="Hsiao K."/>
            <person name="Chao Y."/>
            <person name="Chu M."/>
            <person name="Cheng C."/>
            <person name="Hour A."/>
            <person name="Lee P."/>
            <person name="Lin S."/>
            <person name="Lin Y."/>
            <person name="Liou J."/>
            <person name="Liu S."/>
            <person name="Hsing Y."/>
            <person name="Raghuvanshi S."/>
            <person name="Mohanty A."/>
            <person name="Bharti A.K."/>
            <person name="Gaur A."/>
            <person name="Gupta V."/>
            <person name="Kumar D."/>
            <person name="Ravi V."/>
            <person name="Vij S."/>
            <person name="Kapur A."/>
            <person name="Khurana P."/>
            <person name="Khurana P."/>
            <person name="Khurana J.P."/>
            <person name="Tyagi A.K."/>
            <person name="Gaikwad K."/>
            <person name="Singh A."/>
            <person name="Dalal V."/>
            <person name="Srivastava S."/>
            <person name="Dixit A."/>
            <person name="Pal A.K."/>
            <person name="Ghazi I.A."/>
            <person name="Yadav M."/>
            <person name="Pandit A."/>
            <person name="Bhargava A."/>
            <person name="Sureshbabu K."/>
            <person name="Batra K."/>
            <person name="Sharma T.R."/>
            <person name="Mohapatra T."/>
            <person name="Singh N.K."/>
            <person name="Messing J."/>
            <person name="Nelson A.B."/>
            <person name="Fuks G."/>
            <person name="Kavchok S."/>
            <person name="Keizer G."/>
            <person name="Linton E."/>
            <person name="Llaca V."/>
            <person name="Song R."/>
            <person name="Tanyolac B."/>
            <person name="Young S."/>
            <person name="Ho-Il K."/>
            <person name="Hahn J.H."/>
            <person name="Sangsakoo G."/>
            <person name="Vanavichit A."/>
            <person name="de Mattos Luiz.A.T."/>
            <person name="Zimmer P.D."/>
            <person name="Malone G."/>
            <person name="Dellagostin O."/>
            <person name="de Oliveira A.C."/>
            <person name="Bevan M."/>
            <person name="Bancroft I."/>
            <person name="Minx P."/>
            <person name="Cordum H."/>
            <person name="Wilson R."/>
            <person name="Cheng Z."/>
            <person name="Jin W."/>
            <person name="Jiang J."/>
            <person name="Leong S.A."/>
            <person name="Iwama H."/>
            <person name="Gojobori T."/>
            <person name="Itoh T."/>
            <person name="Niimura Y."/>
            <person name="Fujii Y."/>
            <person name="Habara T."/>
            <person name="Sakai H."/>
            <person name="Sato Y."/>
            <person name="Wilson G."/>
            <person name="Kumar K."/>
            <person name="McCouch S."/>
            <person name="Juretic N."/>
            <person name="Hoen D."/>
            <person name="Wright S."/>
            <person name="Bruskiewich R."/>
            <person name="Bureau T."/>
            <person name="Miyao A."/>
            <person name="Hirochika H."/>
            <person name="Nishikawa T."/>
            <person name="Kadowaki K."/>
            <person name="Sugiura M."/>
            <person name="Burr B."/>
            <person name="Sasaki T."/>
        </authorList>
    </citation>
    <scope>NUCLEOTIDE SEQUENCE [LARGE SCALE GENOMIC DNA]</scope>
    <source>
        <strain evidence="3">cv. Nipponbare</strain>
    </source>
</reference>